<accession>A0A5N6W7V5</accession>
<dbReference type="AlphaFoldDB" id="A0A5N6W7V5"/>
<sequence>MTFIFSKSCNFPLCELFFLDGPRSMYIICIIVQGIYRIMIILPIQVVLRLYR</sequence>
<organism evidence="2 3">
    <name type="scientific">Aspergillus transmontanensis</name>
    <dbReference type="NCBI Taxonomy" id="1034304"/>
    <lineage>
        <taxon>Eukaryota</taxon>
        <taxon>Fungi</taxon>
        <taxon>Dikarya</taxon>
        <taxon>Ascomycota</taxon>
        <taxon>Pezizomycotina</taxon>
        <taxon>Eurotiomycetes</taxon>
        <taxon>Eurotiomycetidae</taxon>
        <taxon>Eurotiales</taxon>
        <taxon>Aspergillaceae</taxon>
        <taxon>Aspergillus</taxon>
        <taxon>Aspergillus subgen. Circumdati</taxon>
    </lineage>
</organism>
<evidence type="ECO:0000313" key="3">
    <source>
        <dbReference type="Proteomes" id="UP000325433"/>
    </source>
</evidence>
<protein>
    <submittedName>
        <fullName evidence="2">Uncharacterized protein</fullName>
    </submittedName>
</protein>
<dbReference type="EMBL" id="ML738305">
    <property type="protein sequence ID" value="KAE8316712.1"/>
    <property type="molecule type" value="Genomic_DNA"/>
</dbReference>
<evidence type="ECO:0000313" key="2">
    <source>
        <dbReference type="EMBL" id="KAE8316712.1"/>
    </source>
</evidence>
<dbReference type="Proteomes" id="UP000325433">
    <property type="component" value="Unassembled WGS sequence"/>
</dbReference>
<keyword evidence="1" id="KW-0812">Transmembrane</keyword>
<evidence type="ECO:0000256" key="1">
    <source>
        <dbReference type="SAM" id="Phobius"/>
    </source>
</evidence>
<proteinExistence type="predicted"/>
<name>A0A5N6W7V5_9EURO</name>
<keyword evidence="3" id="KW-1185">Reference proteome</keyword>
<gene>
    <name evidence="2" type="ORF">BDV41DRAFT_527874</name>
</gene>
<reference evidence="3" key="1">
    <citation type="submission" date="2019-04" db="EMBL/GenBank/DDBJ databases">
        <title>Friends and foes A comparative genomics studyof 23 Aspergillus species from section Flavi.</title>
        <authorList>
            <consortium name="DOE Joint Genome Institute"/>
            <person name="Kjaerbolling I."/>
            <person name="Vesth T."/>
            <person name="Frisvad J.C."/>
            <person name="Nybo J.L."/>
            <person name="Theobald S."/>
            <person name="Kildgaard S."/>
            <person name="Isbrandt T."/>
            <person name="Kuo A."/>
            <person name="Sato A."/>
            <person name="Lyhne E.K."/>
            <person name="Kogle M.E."/>
            <person name="Wiebenga A."/>
            <person name="Kun R.S."/>
            <person name="Lubbers R.J."/>
            <person name="Makela M.R."/>
            <person name="Barry K."/>
            <person name="Chovatia M."/>
            <person name="Clum A."/>
            <person name="Daum C."/>
            <person name="Haridas S."/>
            <person name="He G."/>
            <person name="LaButti K."/>
            <person name="Lipzen A."/>
            <person name="Mondo S."/>
            <person name="Riley R."/>
            <person name="Salamov A."/>
            <person name="Simmons B.A."/>
            <person name="Magnuson J.K."/>
            <person name="Henrissat B."/>
            <person name="Mortensen U.H."/>
            <person name="Larsen T.O."/>
            <person name="Devries R.P."/>
            <person name="Grigoriev I.V."/>
            <person name="Machida M."/>
            <person name="Baker S.E."/>
            <person name="Andersen M.R."/>
        </authorList>
    </citation>
    <scope>NUCLEOTIDE SEQUENCE [LARGE SCALE GENOMIC DNA]</scope>
    <source>
        <strain evidence="3">CBS 130015</strain>
    </source>
</reference>
<feature type="transmembrane region" description="Helical" evidence="1">
    <location>
        <begin position="25"/>
        <end position="48"/>
    </location>
</feature>
<keyword evidence="1" id="KW-0472">Membrane</keyword>
<keyword evidence="1" id="KW-1133">Transmembrane helix</keyword>